<proteinExistence type="predicted"/>
<organism evidence="2 3">
    <name type="scientific">Alginatibacterium sediminis</name>
    <dbReference type="NCBI Taxonomy" id="2164068"/>
    <lineage>
        <taxon>Bacteria</taxon>
        <taxon>Pseudomonadati</taxon>
        <taxon>Pseudomonadota</taxon>
        <taxon>Gammaproteobacteria</taxon>
        <taxon>Alteromonadales</taxon>
        <taxon>Alteromonadaceae</taxon>
        <taxon>Alginatibacterium</taxon>
    </lineage>
</organism>
<keyword evidence="3" id="KW-1185">Reference proteome</keyword>
<comment type="caution">
    <text evidence="2">The sequence shown here is derived from an EMBL/GenBank/DDBJ whole genome shotgun (WGS) entry which is preliminary data.</text>
</comment>
<evidence type="ECO:0000313" key="3">
    <source>
        <dbReference type="Proteomes" id="UP000286482"/>
    </source>
</evidence>
<dbReference type="EMBL" id="RAQO01000005">
    <property type="protein sequence ID" value="RKF18561.1"/>
    <property type="molecule type" value="Genomic_DNA"/>
</dbReference>
<accession>A0A420ED14</accession>
<dbReference type="OrthoDB" id="5918735at2"/>
<evidence type="ECO:0000256" key="1">
    <source>
        <dbReference type="SAM" id="MobiDB-lite"/>
    </source>
</evidence>
<dbReference type="Proteomes" id="UP000286482">
    <property type="component" value="Unassembled WGS sequence"/>
</dbReference>
<dbReference type="SUPFAM" id="SSF116734">
    <property type="entry name" value="DNA methylase specificity domain"/>
    <property type="match status" value="1"/>
</dbReference>
<protein>
    <submittedName>
        <fullName evidence="2">ATPase</fullName>
    </submittedName>
</protein>
<name>A0A420ED14_9ALTE</name>
<evidence type="ECO:0000313" key="2">
    <source>
        <dbReference type="EMBL" id="RKF18561.1"/>
    </source>
</evidence>
<feature type="region of interest" description="Disordered" evidence="1">
    <location>
        <begin position="1"/>
        <end position="22"/>
    </location>
</feature>
<reference evidence="2 3" key="1">
    <citation type="submission" date="2018-09" db="EMBL/GenBank/DDBJ databases">
        <authorList>
            <person name="Wang Z."/>
        </authorList>
    </citation>
    <scope>NUCLEOTIDE SEQUENCE [LARGE SCALE GENOMIC DNA]</scope>
    <source>
        <strain evidence="2 3">ALS 81</strain>
    </source>
</reference>
<sequence>MLEDLINGIEGSSEPELKVPSMDEQKRIVAKLKTLEDAGELSPELLEAYLTGKKTVD</sequence>
<dbReference type="RefSeq" id="WP_120354640.1">
    <property type="nucleotide sequence ID" value="NZ_RAQO01000005.1"/>
</dbReference>
<gene>
    <name evidence="2" type="ORF">DBZ36_09130</name>
</gene>
<dbReference type="AlphaFoldDB" id="A0A420ED14"/>